<proteinExistence type="predicted"/>
<evidence type="ECO:0000313" key="1">
    <source>
        <dbReference type="EMBL" id="CAF2037745.1"/>
    </source>
</evidence>
<gene>
    <name evidence="1" type="ORF">WKI299_LOCUS7834</name>
</gene>
<dbReference type="EMBL" id="CAJNRF010002386">
    <property type="protein sequence ID" value="CAF2037745.1"/>
    <property type="molecule type" value="Genomic_DNA"/>
</dbReference>
<feature type="non-terminal residue" evidence="1">
    <location>
        <position position="1"/>
    </location>
</feature>
<name>A0A816NPD2_9BILA</name>
<dbReference type="AlphaFoldDB" id="A0A816NPD2"/>
<comment type="caution">
    <text evidence="1">The sequence shown here is derived from an EMBL/GenBank/DDBJ whole genome shotgun (WGS) entry which is preliminary data.</text>
</comment>
<evidence type="ECO:0000313" key="2">
    <source>
        <dbReference type="Proteomes" id="UP000663856"/>
    </source>
</evidence>
<protein>
    <recommendedName>
        <fullName evidence="3">MULE domain-containing protein</fullName>
    </recommendedName>
</protein>
<dbReference type="Proteomes" id="UP000663856">
    <property type="component" value="Unassembled WGS sequence"/>
</dbReference>
<reference evidence="1" key="1">
    <citation type="submission" date="2021-02" db="EMBL/GenBank/DDBJ databases">
        <authorList>
            <person name="Nowell W R."/>
        </authorList>
    </citation>
    <scope>NUCLEOTIDE SEQUENCE</scope>
</reference>
<accession>A0A816NPD2</accession>
<sequence length="104" mass="12188">MIIGLTLPITMWNVNDCQYRTNNICEGFHNRLNRRIERAHANIWSFIKSIVSEEARFQHLHVQMNTGATHRSVSSSSSGIQKRIDILMARYKNNDIDVKQMWDN</sequence>
<organism evidence="1 2">
    <name type="scientific">Rotaria magnacalcarata</name>
    <dbReference type="NCBI Taxonomy" id="392030"/>
    <lineage>
        <taxon>Eukaryota</taxon>
        <taxon>Metazoa</taxon>
        <taxon>Spiralia</taxon>
        <taxon>Gnathifera</taxon>
        <taxon>Rotifera</taxon>
        <taxon>Eurotatoria</taxon>
        <taxon>Bdelloidea</taxon>
        <taxon>Philodinida</taxon>
        <taxon>Philodinidae</taxon>
        <taxon>Rotaria</taxon>
    </lineage>
</organism>
<evidence type="ECO:0008006" key="3">
    <source>
        <dbReference type="Google" id="ProtNLM"/>
    </source>
</evidence>